<dbReference type="PANTHER" id="PTHR32089">
    <property type="entry name" value="METHYL-ACCEPTING CHEMOTAXIS PROTEIN MCPB"/>
    <property type="match status" value="1"/>
</dbReference>
<keyword evidence="6 10" id="KW-0472">Membrane</keyword>
<dbReference type="Pfam" id="PF00015">
    <property type="entry name" value="MCPsignal"/>
    <property type="match status" value="1"/>
</dbReference>
<dbReference type="PANTHER" id="PTHR32089:SF112">
    <property type="entry name" value="LYSOZYME-LIKE PROTEIN-RELATED"/>
    <property type="match status" value="1"/>
</dbReference>
<dbReference type="CDD" id="cd18773">
    <property type="entry name" value="PDC1_HK_sensor"/>
    <property type="match status" value="1"/>
</dbReference>
<evidence type="ECO:0000256" key="9">
    <source>
        <dbReference type="PROSITE-ProRule" id="PRU00284"/>
    </source>
</evidence>
<feature type="domain" description="Methyl-accepting transducer" evidence="11">
    <location>
        <begin position="405"/>
        <end position="662"/>
    </location>
</feature>
<accession>A0ABR9ZPL9</accession>
<dbReference type="SMART" id="SM00283">
    <property type="entry name" value="MA"/>
    <property type="match status" value="1"/>
</dbReference>
<comment type="subcellular location">
    <subcellularLocation>
        <location evidence="1">Cell membrane</location>
        <topology evidence="1">Multi-pass membrane protein</topology>
    </subcellularLocation>
</comment>
<dbReference type="InterPro" id="IPR033479">
    <property type="entry name" value="dCache_1"/>
</dbReference>
<dbReference type="Gene3D" id="1.10.287.950">
    <property type="entry name" value="Methyl-accepting chemotaxis protein"/>
    <property type="match status" value="1"/>
</dbReference>
<reference evidence="13 14" key="1">
    <citation type="submission" date="2020-11" db="EMBL/GenBank/DDBJ databases">
        <title>Fusibacter basophilias sp. nov.</title>
        <authorList>
            <person name="Qiu D."/>
        </authorList>
    </citation>
    <scope>NUCLEOTIDE SEQUENCE [LARGE SCALE GENOMIC DNA]</scope>
    <source>
        <strain evidence="13 14">Q10-2</strain>
    </source>
</reference>
<protein>
    <submittedName>
        <fullName evidence="13">Methyl-accepting chemotaxis protein</fullName>
    </submittedName>
</protein>
<dbReference type="PROSITE" id="PS50111">
    <property type="entry name" value="CHEMOTAXIS_TRANSDUC_2"/>
    <property type="match status" value="1"/>
</dbReference>
<evidence type="ECO:0000256" key="4">
    <source>
        <dbReference type="ARBA" id="ARBA00022692"/>
    </source>
</evidence>
<name>A0ABR9ZPL9_9FIRM</name>
<evidence type="ECO:0000259" key="11">
    <source>
        <dbReference type="PROSITE" id="PS50111"/>
    </source>
</evidence>
<dbReference type="EMBL" id="JADKNH010000002">
    <property type="protein sequence ID" value="MBF4692413.1"/>
    <property type="molecule type" value="Genomic_DNA"/>
</dbReference>
<evidence type="ECO:0000256" key="2">
    <source>
        <dbReference type="ARBA" id="ARBA00022475"/>
    </source>
</evidence>
<dbReference type="Pfam" id="PF02743">
    <property type="entry name" value="dCache_1"/>
    <property type="match status" value="1"/>
</dbReference>
<comment type="similarity">
    <text evidence="8">Belongs to the methyl-accepting chemotaxis (MCP) protein family.</text>
</comment>
<evidence type="ECO:0000256" key="6">
    <source>
        <dbReference type="ARBA" id="ARBA00023136"/>
    </source>
</evidence>
<keyword evidence="4 10" id="KW-0812">Transmembrane</keyword>
<dbReference type="InterPro" id="IPR004089">
    <property type="entry name" value="MCPsignal_dom"/>
</dbReference>
<keyword evidence="14" id="KW-1185">Reference proteome</keyword>
<evidence type="ECO:0000256" key="3">
    <source>
        <dbReference type="ARBA" id="ARBA00022500"/>
    </source>
</evidence>
<dbReference type="SUPFAM" id="SSF58104">
    <property type="entry name" value="Methyl-accepting chemotaxis protein (MCP) signaling domain"/>
    <property type="match status" value="1"/>
</dbReference>
<evidence type="ECO:0000313" key="13">
    <source>
        <dbReference type="EMBL" id="MBF4692413.1"/>
    </source>
</evidence>
<sequence length="691" mass="75072">MKNLKMRTKLGAIFTLTGIIPIILISMMIFNTAVKELEKSIHRSNELFATTAKDELLSYFKSRLGDGKVLSSSDSIIKNVETMTSTIESQTSKIEAEQKIEAYLKLAADEYEYTDIFLTDGKGKGIFSINYPDALVNADLKERDYVFGALAGHETWSELFYSDFIGNNSIVLGCPIFDTSHKKVIGSLNILFDQNKLNAIIHQGTEKIGTSGNAYLINPEGLLLTEMRVGEYSETSALKKSIATKAVELLAPAIQSGDLNYTYTGVYDNYLGETVYGSLGVVNIGKHFAGLVIEVDKSEVYSDIEVLKMVSIVAVTVITLISYILLHFVSKSIVKPLENIVVNAGYIAEYDISHDISEKDLSRKDEIGELSRAISSINVNLRSMLKNILATSEEVSAASQELTATSHHASSAAEEIAQTITEISIGANEQAQTTTVGADKLNVLGNLIEDDKVNIGHLVAASDNVTENITEGLKIIDMLNKNTRDNNKIAGTVYESILKTNVSSGKIGEASVLIASIAEQTNLLALNAAIEAARAGEAGKGFAVVADEIRKLAEQSTRSTRDIDDIVNQLKDDSKMAVESMQAASAVVERQEESVKLTEQKFIQISNAMTKAEKAIEIISALSQKMEQHNKGVQESMQSLSAIAEENAAATEESTAAIEEQTSAIEEIAHANEQLSKLALELNQLVAQFKI</sequence>
<keyword evidence="5 10" id="KW-1133">Transmembrane helix</keyword>
<gene>
    <name evidence="13" type="ORF">ISU02_04760</name>
</gene>
<evidence type="ECO:0000256" key="7">
    <source>
        <dbReference type="ARBA" id="ARBA00023224"/>
    </source>
</evidence>
<dbReference type="Gene3D" id="3.30.450.20">
    <property type="entry name" value="PAS domain"/>
    <property type="match status" value="1"/>
</dbReference>
<dbReference type="InterPro" id="IPR003660">
    <property type="entry name" value="HAMP_dom"/>
</dbReference>
<evidence type="ECO:0000313" key="14">
    <source>
        <dbReference type="Proteomes" id="UP000614200"/>
    </source>
</evidence>
<evidence type="ECO:0000256" key="5">
    <source>
        <dbReference type="ARBA" id="ARBA00022989"/>
    </source>
</evidence>
<keyword evidence="2" id="KW-1003">Cell membrane</keyword>
<dbReference type="RefSeq" id="WP_194700644.1">
    <property type="nucleotide sequence ID" value="NZ_JADKNH010000002.1"/>
</dbReference>
<dbReference type="Proteomes" id="UP000614200">
    <property type="component" value="Unassembled WGS sequence"/>
</dbReference>
<feature type="domain" description="HAMP" evidence="12">
    <location>
        <begin position="331"/>
        <end position="386"/>
    </location>
</feature>
<evidence type="ECO:0000256" key="10">
    <source>
        <dbReference type="SAM" id="Phobius"/>
    </source>
</evidence>
<proteinExistence type="inferred from homology"/>
<evidence type="ECO:0000256" key="8">
    <source>
        <dbReference type="ARBA" id="ARBA00029447"/>
    </source>
</evidence>
<evidence type="ECO:0000259" key="12">
    <source>
        <dbReference type="PROSITE" id="PS50885"/>
    </source>
</evidence>
<dbReference type="PROSITE" id="PS50885">
    <property type="entry name" value="HAMP"/>
    <property type="match status" value="1"/>
</dbReference>
<organism evidence="13 14">
    <name type="scientific">Fusibacter ferrireducens</name>
    <dbReference type="NCBI Taxonomy" id="2785058"/>
    <lineage>
        <taxon>Bacteria</taxon>
        <taxon>Bacillati</taxon>
        <taxon>Bacillota</taxon>
        <taxon>Clostridia</taxon>
        <taxon>Eubacteriales</taxon>
        <taxon>Eubacteriales Family XII. Incertae Sedis</taxon>
        <taxon>Fusibacter</taxon>
    </lineage>
</organism>
<evidence type="ECO:0000256" key="1">
    <source>
        <dbReference type="ARBA" id="ARBA00004651"/>
    </source>
</evidence>
<keyword evidence="3" id="KW-0145">Chemotaxis</keyword>
<keyword evidence="7 9" id="KW-0807">Transducer</keyword>
<comment type="caution">
    <text evidence="13">The sequence shown here is derived from an EMBL/GenBank/DDBJ whole genome shotgun (WGS) entry which is preliminary data.</text>
</comment>
<feature type="transmembrane region" description="Helical" evidence="10">
    <location>
        <begin position="12"/>
        <end position="34"/>
    </location>
</feature>